<dbReference type="Gene3D" id="3.60.15.10">
    <property type="entry name" value="Ribonuclease Z/Hydroxyacylglutathione hydrolase-like"/>
    <property type="match status" value="1"/>
</dbReference>
<dbReference type="RefSeq" id="WP_368380848.1">
    <property type="nucleotide sequence ID" value="NZ_JBFRYA010000004.1"/>
</dbReference>
<evidence type="ECO:0000259" key="8">
    <source>
        <dbReference type="Pfam" id="PF12706"/>
    </source>
</evidence>
<comment type="function">
    <text evidence="7">May be involved in the transport of PQQ or its precursor to the periplasm.</text>
</comment>
<comment type="caution">
    <text evidence="9">The sequence shown here is derived from an EMBL/GenBank/DDBJ whole genome shotgun (WGS) entry which is preliminary data.</text>
</comment>
<dbReference type="CDD" id="cd16274">
    <property type="entry name" value="PQQB-like_MBL-fold"/>
    <property type="match status" value="1"/>
</dbReference>
<evidence type="ECO:0000313" key="10">
    <source>
        <dbReference type="Proteomes" id="UP001557485"/>
    </source>
</evidence>
<comment type="pathway">
    <text evidence="1 7">Cofactor biosynthesis; pyrroloquinoline quinone biosynthesis.</text>
</comment>
<reference evidence="9 10" key="1">
    <citation type="journal article" date="2011" name="Int. J. Syst. Evol. Microbiol.">
        <title>Zhongshania antarctica gen. nov., sp. nov. and Zhongshania guokunii sp. nov., gammaproteobacteria respectively isolated from coastal attached (fast) ice and surface seawater of the Antarctic.</title>
        <authorList>
            <person name="Li H.J."/>
            <person name="Zhang X.Y."/>
            <person name="Chen C.X."/>
            <person name="Zhang Y.J."/>
            <person name="Gao Z.M."/>
            <person name="Yu Y."/>
            <person name="Chen X.L."/>
            <person name="Chen B."/>
            <person name="Zhang Y.Z."/>
        </authorList>
    </citation>
    <scope>NUCLEOTIDE SEQUENCE [LARGE SCALE GENOMIC DNA]</scope>
    <source>
        <strain evidence="9 10">ZS6-22T</strain>
    </source>
</reference>
<keyword evidence="5 7" id="KW-0884">PQQ biosynthesis</keyword>
<dbReference type="PANTHER" id="PTHR42663">
    <property type="entry name" value="HYDROLASE C777.06C-RELATED-RELATED"/>
    <property type="match status" value="1"/>
</dbReference>
<evidence type="ECO:0000256" key="5">
    <source>
        <dbReference type="ARBA" id="ARBA00022905"/>
    </source>
</evidence>
<keyword evidence="4 7" id="KW-0813">Transport</keyword>
<name>A0ABV3U5M0_9GAMM</name>
<gene>
    <name evidence="7 9" type="primary">pqqB</name>
    <name evidence="9" type="ORF">AB4876_06545</name>
</gene>
<evidence type="ECO:0000313" key="9">
    <source>
        <dbReference type="EMBL" id="MEX1668562.1"/>
    </source>
</evidence>
<dbReference type="InterPro" id="IPR001279">
    <property type="entry name" value="Metallo-B-lactamas"/>
</dbReference>
<dbReference type="Pfam" id="PF12706">
    <property type="entry name" value="Lactamase_B_2"/>
    <property type="match status" value="1"/>
</dbReference>
<evidence type="ECO:0000256" key="4">
    <source>
        <dbReference type="ARBA" id="ARBA00022448"/>
    </source>
</evidence>
<evidence type="ECO:0000256" key="2">
    <source>
        <dbReference type="ARBA" id="ARBA00008481"/>
    </source>
</evidence>
<evidence type="ECO:0000256" key="7">
    <source>
        <dbReference type="HAMAP-Rule" id="MF_00653"/>
    </source>
</evidence>
<dbReference type="Proteomes" id="UP001557485">
    <property type="component" value="Unassembled WGS sequence"/>
</dbReference>
<proteinExistence type="inferred from homology"/>
<dbReference type="SUPFAM" id="SSF56281">
    <property type="entry name" value="Metallo-hydrolase/oxidoreductase"/>
    <property type="match status" value="1"/>
</dbReference>
<comment type="similarity">
    <text evidence="2 7">Belongs to the PqqB family.</text>
</comment>
<dbReference type="HAMAP" id="MF_00653">
    <property type="entry name" value="PQQ_syn_PqqB"/>
    <property type="match status" value="1"/>
</dbReference>
<organism evidence="9 10">
    <name type="scientific">Zhongshania guokunii</name>
    <dbReference type="NCBI Taxonomy" id="641783"/>
    <lineage>
        <taxon>Bacteria</taxon>
        <taxon>Pseudomonadati</taxon>
        <taxon>Pseudomonadota</taxon>
        <taxon>Gammaproteobacteria</taxon>
        <taxon>Cellvibrionales</taxon>
        <taxon>Spongiibacteraceae</taxon>
        <taxon>Zhongshania</taxon>
    </lineage>
</organism>
<dbReference type="InterPro" id="IPR011842">
    <property type="entry name" value="PQQ_synth_PqqB"/>
</dbReference>
<evidence type="ECO:0000256" key="6">
    <source>
        <dbReference type="ARBA" id="ARBA00030966"/>
    </source>
</evidence>
<evidence type="ECO:0000256" key="3">
    <source>
        <dbReference type="ARBA" id="ARBA00015084"/>
    </source>
</evidence>
<dbReference type="PANTHER" id="PTHR42663:SF7">
    <property type="entry name" value="COENZYME PQQ SYNTHESIS PROTEIN B"/>
    <property type="match status" value="1"/>
</dbReference>
<feature type="domain" description="Metallo-beta-lactamase" evidence="8">
    <location>
        <begin position="51"/>
        <end position="271"/>
    </location>
</feature>
<evidence type="ECO:0000256" key="1">
    <source>
        <dbReference type="ARBA" id="ARBA00004886"/>
    </source>
</evidence>
<sequence>MRVHVLGSAAGGGFPQWNCNCQNCYGVRNGKIRATPRTQSSIAVSIDGISWLLINASPDIRAQLEANVILQPKRGLRDTGIGAVVLVDSQIDHSSGLLMLREGCPFDVYASRMVHQDLSTGFPVFTMLESWNGGINYCELAIDGSAITPAGFDGLRITAVPICGKAPPYSPHRHDPHPGDNVALYIEDMNSGTSVFYAPGLGGLDDTVIDYMQRSNCLMVDGTFWREDEMIFAGVGTKLAREMGHLPQSGRGGMIEKLRDFSRQRKILIHINNTNPILDEDSPERAILAKEGIEVAADGMEILLDASEDALAKSSSLAPDVSAQVPNQGENVGVIR</sequence>
<dbReference type="InterPro" id="IPR036866">
    <property type="entry name" value="RibonucZ/Hydroxyglut_hydro"/>
</dbReference>
<dbReference type="NCBIfam" id="TIGR02108">
    <property type="entry name" value="PQQ_syn_pqqB"/>
    <property type="match status" value="1"/>
</dbReference>
<dbReference type="EMBL" id="JBFRYA010000004">
    <property type="protein sequence ID" value="MEX1668562.1"/>
    <property type="molecule type" value="Genomic_DNA"/>
</dbReference>
<protein>
    <recommendedName>
        <fullName evidence="3 7">Coenzyme PQQ synthesis protein B</fullName>
    </recommendedName>
    <alternativeName>
        <fullName evidence="6 7">Pyrroloquinoline quinone biosynthesis protein B</fullName>
    </alternativeName>
</protein>
<keyword evidence="10" id="KW-1185">Reference proteome</keyword>
<accession>A0ABV3U5M0</accession>